<evidence type="ECO:0000313" key="2">
    <source>
        <dbReference type="Proteomes" id="UP000032683"/>
    </source>
</evidence>
<sequence>MNTPLRIGVLKLADSAPVIMGRQQGIFARHGLETEIVVSPSWANIADGLAWNRLDAAVIFAPLAMMTALGRRGHDTGLRPLGLISRGGNTIMLRGANPVKGAWNAGRQGRQAFDRWSTAIGRKPRIAVVHMYSTHLLILRRFLKMIDVSMEDEIDLSVMPPTDMIHALAENAIDGGCVGPPWGTEAEQLGLAFRVGGSATVLPGHVEKIIVASGKLLSCTATARRMSHALRDAIAFCQQPAHRADIARALAAPVADGGLTLPLAATDAVLPGGDARECVTFAGGSLLPSDLDWIISDMTALGWVDNAEQQILMRWIGPMPADPPHACARSL</sequence>
<dbReference type="Proteomes" id="UP000032683">
    <property type="component" value="Unassembled WGS sequence"/>
</dbReference>
<accession>A0A0D6QBP1</accession>
<organism evidence="1 2">
    <name type="scientific">Komagataeibacter xylinus NBRC 13693</name>
    <dbReference type="NCBI Taxonomy" id="1234668"/>
    <lineage>
        <taxon>Bacteria</taxon>
        <taxon>Pseudomonadati</taxon>
        <taxon>Pseudomonadota</taxon>
        <taxon>Alphaproteobacteria</taxon>
        <taxon>Acetobacterales</taxon>
        <taxon>Acetobacteraceae</taxon>
        <taxon>Komagataeibacter</taxon>
    </lineage>
</organism>
<name>A0A0D6QBP1_KOMXY</name>
<keyword evidence="1" id="KW-0547">Nucleotide-binding</keyword>
<dbReference type="AlphaFoldDB" id="A0A0D6QBP1"/>
<dbReference type="PANTHER" id="PTHR30024:SF43">
    <property type="entry name" value="BLL4572 PROTEIN"/>
    <property type="match status" value="1"/>
</dbReference>
<gene>
    <name evidence="1" type="ORF">Gxy13693_042_061</name>
</gene>
<dbReference type="PANTHER" id="PTHR30024">
    <property type="entry name" value="ALIPHATIC SULFONATES-BINDING PROTEIN-RELATED"/>
    <property type="match status" value="1"/>
</dbReference>
<dbReference type="RefSeq" id="WP_048856608.1">
    <property type="nucleotide sequence ID" value="NZ_BANJ01000042.1"/>
</dbReference>
<keyword evidence="1" id="KW-0067">ATP-binding</keyword>
<dbReference type="SUPFAM" id="SSF53850">
    <property type="entry name" value="Periplasmic binding protein-like II"/>
    <property type="match status" value="1"/>
</dbReference>
<dbReference type="EMBL" id="BANJ01000042">
    <property type="protein sequence ID" value="GAO00227.1"/>
    <property type="molecule type" value="Genomic_DNA"/>
</dbReference>
<reference evidence="1 2" key="1">
    <citation type="submission" date="2012-11" db="EMBL/GenBank/DDBJ databases">
        <title>Whole genome sequence of Gluconacetobacter xylinus NBRC 13693.</title>
        <authorList>
            <person name="Azuma Y."/>
            <person name="Higashiura N."/>
            <person name="Hirakawa H."/>
            <person name="Matsushita K."/>
        </authorList>
    </citation>
    <scope>NUCLEOTIDE SEQUENCE [LARGE SCALE GENOMIC DNA]</scope>
    <source>
        <strain evidence="1 2">NBRC 13693</strain>
    </source>
</reference>
<dbReference type="GO" id="GO:0005524">
    <property type="term" value="F:ATP binding"/>
    <property type="evidence" value="ECO:0007669"/>
    <property type="project" value="UniProtKB-KW"/>
</dbReference>
<proteinExistence type="predicted"/>
<dbReference type="Pfam" id="PF13379">
    <property type="entry name" value="NMT1_2"/>
    <property type="match status" value="1"/>
</dbReference>
<dbReference type="Gene3D" id="3.40.190.10">
    <property type="entry name" value="Periplasmic binding protein-like II"/>
    <property type="match status" value="2"/>
</dbReference>
<protein>
    <submittedName>
        <fullName evidence="1">Nitrate/nitrite transporter ATP-binding protein NtrA</fullName>
    </submittedName>
</protein>
<evidence type="ECO:0000313" key="1">
    <source>
        <dbReference type="EMBL" id="GAO00227.1"/>
    </source>
</evidence>
<comment type="caution">
    <text evidence="1">The sequence shown here is derived from an EMBL/GenBank/DDBJ whole genome shotgun (WGS) entry which is preliminary data.</text>
</comment>